<accession>A0AAV3QD75</accession>
<name>A0AAV3QD75_LITER</name>
<feature type="compositionally biased region" description="Basic and acidic residues" evidence="1">
    <location>
        <begin position="63"/>
        <end position="74"/>
    </location>
</feature>
<dbReference type="EMBL" id="BAABME010004345">
    <property type="protein sequence ID" value="GAA0162040.1"/>
    <property type="molecule type" value="Genomic_DNA"/>
</dbReference>
<dbReference type="AlphaFoldDB" id="A0AAV3QD75"/>
<feature type="compositionally biased region" description="Basic and acidic residues" evidence="1">
    <location>
        <begin position="127"/>
        <end position="139"/>
    </location>
</feature>
<protein>
    <submittedName>
        <fullName evidence="2">Uncharacterized protein</fullName>
    </submittedName>
</protein>
<sequence length="162" mass="18149">MFSRPPWQKNPKNKRDISKFCQYNKNYGHDTDNYRNLNIEIEKLIQRGQLKEYVHKQTQSVNKRFDKNKSRCRDSPPNIIGRVNVISGGRSGGGDSGSARRAYAKRDIYAATMGAGPEFPDFSFSGKDFEGIECPHEDPLVSTPESMDPTGSGGKSQEGETV</sequence>
<dbReference type="Proteomes" id="UP001454036">
    <property type="component" value="Unassembled WGS sequence"/>
</dbReference>
<organism evidence="2 3">
    <name type="scientific">Lithospermum erythrorhizon</name>
    <name type="common">Purple gromwell</name>
    <name type="synonym">Lithospermum officinale var. erythrorhizon</name>
    <dbReference type="NCBI Taxonomy" id="34254"/>
    <lineage>
        <taxon>Eukaryota</taxon>
        <taxon>Viridiplantae</taxon>
        <taxon>Streptophyta</taxon>
        <taxon>Embryophyta</taxon>
        <taxon>Tracheophyta</taxon>
        <taxon>Spermatophyta</taxon>
        <taxon>Magnoliopsida</taxon>
        <taxon>eudicotyledons</taxon>
        <taxon>Gunneridae</taxon>
        <taxon>Pentapetalae</taxon>
        <taxon>asterids</taxon>
        <taxon>lamiids</taxon>
        <taxon>Boraginales</taxon>
        <taxon>Boraginaceae</taxon>
        <taxon>Boraginoideae</taxon>
        <taxon>Lithospermeae</taxon>
        <taxon>Lithospermum</taxon>
    </lineage>
</organism>
<evidence type="ECO:0000313" key="2">
    <source>
        <dbReference type="EMBL" id="GAA0162040.1"/>
    </source>
</evidence>
<proteinExistence type="predicted"/>
<keyword evidence="3" id="KW-1185">Reference proteome</keyword>
<feature type="region of interest" description="Disordered" evidence="1">
    <location>
        <begin position="126"/>
        <end position="162"/>
    </location>
</feature>
<feature type="region of interest" description="Disordered" evidence="1">
    <location>
        <begin position="61"/>
        <end position="99"/>
    </location>
</feature>
<reference evidence="2 3" key="1">
    <citation type="submission" date="2024-01" db="EMBL/GenBank/DDBJ databases">
        <title>The complete chloroplast genome sequence of Lithospermum erythrorhizon: insights into the phylogenetic relationship among Boraginaceae species and the maternal lineages of purple gromwells.</title>
        <authorList>
            <person name="Okada T."/>
            <person name="Watanabe K."/>
        </authorList>
    </citation>
    <scope>NUCLEOTIDE SEQUENCE [LARGE SCALE GENOMIC DNA]</scope>
</reference>
<gene>
    <name evidence="2" type="ORF">LIER_18227</name>
</gene>
<evidence type="ECO:0000256" key="1">
    <source>
        <dbReference type="SAM" id="MobiDB-lite"/>
    </source>
</evidence>
<evidence type="ECO:0000313" key="3">
    <source>
        <dbReference type="Proteomes" id="UP001454036"/>
    </source>
</evidence>
<comment type="caution">
    <text evidence="2">The sequence shown here is derived from an EMBL/GenBank/DDBJ whole genome shotgun (WGS) entry which is preliminary data.</text>
</comment>